<name>A0A095T256_9GAMM</name>
<dbReference type="AlphaFoldDB" id="A0A095T256"/>
<dbReference type="GO" id="GO:0016403">
    <property type="term" value="F:dimethylargininase activity"/>
    <property type="evidence" value="ECO:0007669"/>
    <property type="project" value="TreeGrafter"/>
</dbReference>
<dbReference type="SUPFAM" id="SSF55909">
    <property type="entry name" value="Pentein"/>
    <property type="match status" value="1"/>
</dbReference>
<gene>
    <name evidence="4" type="ORF">HA49_19735</name>
</gene>
<dbReference type="GO" id="GO:0016597">
    <property type="term" value="F:amino acid binding"/>
    <property type="evidence" value="ECO:0007669"/>
    <property type="project" value="TreeGrafter"/>
</dbReference>
<organism evidence="4 5">
    <name type="scientific">Tatumella morbirosei</name>
    <dbReference type="NCBI Taxonomy" id="642227"/>
    <lineage>
        <taxon>Bacteria</taxon>
        <taxon>Pseudomonadati</taxon>
        <taxon>Pseudomonadota</taxon>
        <taxon>Gammaproteobacteria</taxon>
        <taxon>Enterobacterales</taxon>
        <taxon>Erwiniaceae</taxon>
        <taxon>Tatumella</taxon>
    </lineage>
</organism>
<keyword evidence="5" id="KW-1185">Reference proteome</keyword>
<evidence type="ECO:0000256" key="1">
    <source>
        <dbReference type="ARBA" id="ARBA00008532"/>
    </source>
</evidence>
<dbReference type="GO" id="GO:0016740">
    <property type="term" value="F:transferase activity"/>
    <property type="evidence" value="ECO:0007669"/>
    <property type="project" value="UniProtKB-KW"/>
</dbReference>
<protein>
    <submittedName>
        <fullName evidence="4">Amidinotransferase</fullName>
    </submittedName>
</protein>
<comment type="caution">
    <text evidence="4">The sequence shown here is derived from an EMBL/GenBank/DDBJ whole genome shotgun (WGS) entry which is preliminary data.</text>
</comment>
<evidence type="ECO:0000313" key="5">
    <source>
        <dbReference type="Proteomes" id="UP000029577"/>
    </source>
</evidence>
<dbReference type="STRING" id="642227.HA49_19735"/>
<evidence type="ECO:0000256" key="3">
    <source>
        <dbReference type="PIRSR" id="PIRSR633199-1"/>
    </source>
</evidence>
<dbReference type="EMBL" id="JPKR02000003">
    <property type="protein sequence ID" value="KGD70659.1"/>
    <property type="molecule type" value="Genomic_DNA"/>
</dbReference>
<feature type="active site" description="Proton donor" evidence="3">
    <location>
        <position position="161"/>
    </location>
</feature>
<dbReference type="Gene3D" id="3.75.10.10">
    <property type="entry name" value="L-arginine/glycine Amidinotransferase, Chain A"/>
    <property type="match status" value="1"/>
</dbReference>
<dbReference type="eggNOG" id="COG1834">
    <property type="taxonomic scope" value="Bacteria"/>
</dbReference>
<evidence type="ECO:0000313" key="4">
    <source>
        <dbReference type="EMBL" id="KGD70659.1"/>
    </source>
</evidence>
<dbReference type="OrthoDB" id="9790596at2"/>
<dbReference type="InterPro" id="IPR033199">
    <property type="entry name" value="DDAH-like"/>
</dbReference>
<accession>A0A095T256</accession>
<keyword evidence="2" id="KW-0378">Hydrolase</keyword>
<evidence type="ECO:0000256" key="2">
    <source>
        <dbReference type="ARBA" id="ARBA00022801"/>
    </source>
</evidence>
<reference evidence="4" key="1">
    <citation type="submission" date="2014-12" db="EMBL/GenBank/DDBJ databases">
        <title>The draft genome of the Tatumella morbirosei type strain, LMG23360T isolated from pineapple rot.</title>
        <authorList>
            <person name="Smits T.H."/>
            <person name="Palmer M."/>
            <person name="Venter S.N."/>
            <person name="Duffy B."/>
            <person name="Steenkamp E.T."/>
            <person name="Chan W.Y."/>
            <person name="Coutinho T.A."/>
            <person name="Coetzee M.P."/>
            <person name="De Maayer P."/>
        </authorList>
    </citation>
    <scope>NUCLEOTIDE SEQUENCE [LARGE SCALE GENOMIC DNA]</scope>
    <source>
        <strain evidence="4">LMG 23360</strain>
    </source>
</reference>
<dbReference type="Proteomes" id="UP000029577">
    <property type="component" value="Unassembled WGS sequence"/>
</dbReference>
<dbReference type="RefSeq" id="WP_038023304.1">
    <property type="nucleotide sequence ID" value="NZ_JPKR02000003.1"/>
</dbReference>
<sequence length="253" mass="27798">MHFTQVITRLPALNCARGETTASEGLPDSTRTRQQFFRYIEVMLEQGLRVTLLPAEPDYPDAHFVEDPAVIIPELAIMTHPGAISRQGEEELLAAELAKYRPLYRMSRDGHLEGGDVMLVGKRFFIGLTQRTDQVAIDEFTSVVAPLGYQVTAVKTVSGLHLKSVVNYIGNNTLLLTAEYAELPVFAGFQRIVIPDEEAYAGNTLLINGALITPAGYPVTLKKLTALGLPVVTIDTSEFKKMDGSLSCLSLRF</sequence>
<dbReference type="GO" id="GO:0000052">
    <property type="term" value="P:citrulline metabolic process"/>
    <property type="evidence" value="ECO:0007669"/>
    <property type="project" value="TreeGrafter"/>
</dbReference>
<comment type="similarity">
    <text evidence="1">Belongs to the DDAH family.</text>
</comment>
<proteinExistence type="inferred from homology"/>
<dbReference type="PANTHER" id="PTHR12737:SF9">
    <property type="entry name" value="DIMETHYLARGININASE"/>
    <property type="match status" value="1"/>
</dbReference>
<dbReference type="GO" id="GO:0006525">
    <property type="term" value="P:arginine metabolic process"/>
    <property type="evidence" value="ECO:0007669"/>
    <property type="project" value="TreeGrafter"/>
</dbReference>
<dbReference type="GO" id="GO:0045429">
    <property type="term" value="P:positive regulation of nitric oxide biosynthetic process"/>
    <property type="evidence" value="ECO:0007669"/>
    <property type="project" value="TreeGrafter"/>
</dbReference>
<dbReference type="PANTHER" id="PTHR12737">
    <property type="entry name" value="DIMETHYLARGININE DIMETHYLAMINOHYDROLASE"/>
    <property type="match status" value="1"/>
</dbReference>
<feature type="active site" description="Nucleophile" evidence="3">
    <location>
        <position position="248"/>
    </location>
</feature>